<keyword evidence="11" id="KW-1185">Reference proteome</keyword>
<keyword evidence="6" id="KW-0560">Oxidoreductase</keyword>
<evidence type="ECO:0000256" key="6">
    <source>
        <dbReference type="ARBA" id="ARBA00023002"/>
    </source>
</evidence>
<dbReference type="Proteomes" id="UP000655420">
    <property type="component" value="Unassembled WGS sequence"/>
</dbReference>
<accession>A0A8J7SI70</accession>
<dbReference type="PANTHER" id="PTHR42747">
    <property type="entry name" value="NITRONATE MONOOXYGENASE-RELATED"/>
    <property type="match status" value="1"/>
</dbReference>
<comment type="cofactor">
    <cofactor evidence="1">
        <name>FMN</name>
        <dbReference type="ChEBI" id="CHEBI:58210"/>
    </cofactor>
</comment>
<keyword evidence="7 10" id="KW-0503">Monooxygenase</keyword>
<keyword evidence="5" id="KW-0288">FMN</keyword>
<reference evidence="10" key="1">
    <citation type="submission" date="2020-12" db="EMBL/GenBank/DDBJ databases">
        <title>Bacterial taxonomy.</title>
        <authorList>
            <person name="Pan X."/>
        </authorList>
    </citation>
    <scope>NUCLEOTIDE SEQUENCE</scope>
    <source>
        <strain evidence="10">M0105</strain>
    </source>
</reference>
<proteinExistence type="inferred from homology"/>
<dbReference type="InterPro" id="IPR004136">
    <property type="entry name" value="NMO"/>
</dbReference>
<dbReference type="GO" id="GO:0018580">
    <property type="term" value="F:nitronate monooxygenase activity"/>
    <property type="evidence" value="ECO:0007669"/>
    <property type="project" value="InterPro"/>
</dbReference>
<sequence length="352" mass="36877">MWSQNELTERLNLHLPIFQAPMGGYTTPALAAAVSNAGGLGGLGMWGFSAEDAERRIAGFRQQAGGALNVNYPLWEDPGDLTNTSLPMRELLQAFYDKAELGPLPTPVASAGVVSPDHLAMLQRVKPEVVSFHFGLPDPDIMEAIKAAGIFVLCSATTVAEARLLEARGVDGIIAQGAEAGGHRGTFSGVDISLQPGLFSLLPQVVDAVRVPVIAAGGIADGRTIAAALMLGASAVQLGTAFLRCDEADVPDAYRLALSSANDNSTQVTRVLSGRPARAIRNRLVDELSASCAEPLPFPAQLGLTDPLEASGDQELTPMFAGQSAALSRELPAAELLRTLAEETGRRLAAFD</sequence>
<evidence type="ECO:0000256" key="4">
    <source>
        <dbReference type="ARBA" id="ARBA00022630"/>
    </source>
</evidence>
<dbReference type="AlphaFoldDB" id="A0A8J7SI70"/>
<comment type="caution">
    <text evidence="10">The sequence shown here is derived from an EMBL/GenBank/DDBJ whole genome shotgun (WGS) entry which is preliminary data.</text>
</comment>
<evidence type="ECO:0000256" key="9">
    <source>
        <dbReference type="ARBA" id="ARBA00049401"/>
    </source>
</evidence>
<comment type="catalytic activity">
    <reaction evidence="9">
        <text>3 propionate 3-nitronate + 3 O2 + H2O = 3 3-oxopropanoate + 2 nitrate + nitrite + H2O2 + 3 H(+)</text>
        <dbReference type="Rhea" id="RHEA:57332"/>
        <dbReference type="ChEBI" id="CHEBI:15377"/>
        <dbReference type="ChEBI" id="CHEBI:15378"/>
        <dbReference type="ChEBI" id="CHEBI:15379"/>
        <dbReference type="ChEBI" id="CHEBI:16240"/>
        <dbReference type="ChEBI" id="CHEBI:16301"/>
        <dbReference type="ChEBI" id="CHEBI:17632"/>
        <dbReference type="ChEBI" id="CHEBI:33190"/>
        <dbReference type="ChEBI" id="CHEBI:136067"/>
    </reaction>
</comment>
<evidence type="ECO:0000256" key="5">
    <source>
        <dbReference type="ARBA" id="ARBA00022643"/>
    </source>
</evidence>
<evidence type="ECO:0000313" key="10">
    <source>
        <dbReference type="EMBL" id="MBK0401202.1"/>
    </source>
</evidence>
<evidence type="ECO:0000256" key="2">
    <source>
        <dbReference type="ARBA" id="ARBA00009881"/>
    </source>
</evidence>
<comment type="similarity">
    <text evidence="2">Belongs to the nitronate monooxygenase family. NMO class I subfamily.</text>
</comment>
<dbReference type="RefSeq" id="WP_200613498.1">
    <property type="nucleotide sequence ID" value="NZ_JAEHHL010000016.1"/>
</dbReference>
<keyword evidence="4" id="KW-0285">Flavoprotein</keyword>
<name>A0A8J7SI70_9RHOB</name>
<dbReference type="Pfam" id="PF03060">
    <property type="entry name" value="NMO"/>
    <property type="match status" value="1"/>
</dbReference>
<dbReference type="InterPro" id="IPR013785">
    <property type="entry name" value="Aldolase_TIM"/>
</dbReference>
<dbReference type="CDD" id="cd04730">
    <property type="entry name" value="NPD_like"/>
    <property type="match status" value="1"/>
</dbReference>
<dbReference type="GO" id="GO:0009636">
    <property type="term" value="P:response to toxic substance"/>
    <property type="evidence" value="ECO:0007669"/>
    <property type="project" value="UniProtKB-KW"/>
</dbReference>
<dbReference type="Gene3D" id="3.20.20.70">
    <property type="entry name" value="Aldolase class I"/>
    <property type="match status" value="1"/>
</dbReference>
<organism evidence="10 11">
    <name type="scientific">Thermohalobaculum xanthum</name>
    <dbReference type="NCBI Taxonomy" id="2753746"/>
    <lineage>
        <taxon>Bacteria</taxon>
        <taxon>Pseudomonadati</taxon>
        <taxon>Pseudomonadota</taxon>
        <taxon>Alphaproteobacteria</taxon>
        <taxon>Rhodobacterales</taxon>
        <taxon>Paracoccaceae</taxon>
        <taxon>Thermohalobaculum</taxon>
    </lineage>
</organism>
<gene>
    <name evidence="10" type="ORF">H0I76_18540</name>
</gene>
<dbReference type="PANTHER" id="PTHR42747:SF3">
    <property type="entry name" value="NITRONATE MONOOXYGENASE-RELATED"/>
    <property type="match status" value="1"/>
</dbReference>
<dbReference type="EMBL" id="JAEHHL010000016">
    <property type="protein sequence ID" value="MBK0401202.1"/>
    <property type="molecule type" value="Genomic_DNA"/>
</dbReference>
<dbReference type="SUPFAM" id="SSF51412">
    <property type="entry name" value="Inosine monophosphate dehydrogenase (IMPDH)"/>
    <property type="match status" value="1"/>
</dbReference>
<evidence type="ECO:0000256" key="3">
    <source>
        <dbReference type="ARBA" id="ARBA00022575"/>
    </source>
</evidence>
<protein>
    <recommendedName>
        <fullName evidence="8">Propionate 3-nitronate monooxygenase</fullName>
    </recommendedName>
</protein>
<keyword evidence="3" id="KW-0216">Detoxification</keyword>
<evidence type="ECO:0000256" key="8">
    <source>
        <dbReference type="ARBA" id="ARBA00031155"/>
    </source>
</evidence>
<evidence type="ECO:0000313" key="11">
    <source>
        <dbReference type="Proteomes" id="UP000655420"/>
    </source>
</evidence>
<evidence type="ECO:0000256" key="1">
    <source>
        <dbReference type="ARBA" id="ARBA00001917"/>
    </source>
</evidence>
<evidence type="ECO:0000256" key="7">
    <source>
        <dbReference type="ARBA" id="ARBA00023033"/>
    </source>
</evidence>